<dbReference type="CDD" id="cd08514">
    <property type="entry name" value="PBP2_AppA_like"/>
    <property type="match status" value="1"/>
</dbReference>
<name>A0A235B926_9BACL</name>
<dbReference type="Gene3D" id="3.90.76.10">
    <property type="entry name" value="Dipeptide-binding Protein, Domain 1"/>
    <property type="match status" value="1"/>
</dbReference>
<keyword evidence="8" id="KW-1185">Reference proteome</keyword>
<dbReference type="PANTHER" id="PTHR30290">
    <property type="entry name" value="PERIPLASMIC BINDING COMPONENT OF ABC TRANSPORTER"/>
    <property type="match status" value="1"/>
</dbReference>
<evidence type="ECO:0000313" key="8">
    <source>
        <dbReference type="Proteomes" id="UP000215459"/>
    </source>
</evidence>
<feature type="domain" description="Solute-binding protein family 5" evidence="6">
    <location>
        <begin position="104"/>
        <end position="485"/>
    </location>
</feature>
<dbReference type="GO" id="GO:0042597">
    <property type="term" value="C:periplasmic space"/>
    <property type="evidence" value="ECO:0007669"/>
    <property type="project" value="UniProtKB-ARBA"/>
</dbReference>
<dbReference type="AlphaFoldDB" id="A0A235B926"/>
<sequence>MMMGLIRIRQNSQGGRKMKRKIFSLGLALVLGWTVAACNNQASPGGDGEDPGEPVDGGKVTMSMFSAPKGIFNPVFYEDQYDVYPLHYTFEDLWYYDKDLRLTIPGLAEKWEFSDDNQTLTIHLRKNAKWHDGEPITVDDLIFAWETIAHPDYTGSRLYMVEKIKGAEAMHEGEADELSGVEKVDDYTVKVTFEQAAANTLANLWATPIPKHVYEGMNPKEMVKADATKKKPIGSGPFQFKEIKPNEYVVLERNPDYYGENAHLDQIVWKVVSQDVAIGALENGEIDFLTQIAPEEFESLKKNENLTVKETQDFAYQYMGFNLTKEKLQDKKLRQAITYGINRKAMVDGLLKGHGTVLNQHMPQASWAYNEELKDAYPYDPEKAKKILKEAGYEDKDGDNFVEDPEGNPLTLTLSYPTGNPVREKSAPVIVQDLKKIGLNVKLDQPAEQGVFYEKVEKAEYELFLAGWSLTPDPDPSGIWMSTDQWNFPRWENEKSDELIKKAVLSKEAIEDQEKRKQIYAEWTELVSEEAPYVFLYSMNRIEAWNNRVKGVTFDWRGAIEDHNWVNEWWIPKDQQ</sequence>
<dbReference type="InterPro" id="IPR030678">
    <property type="entry name" value="Peptide/Ni-bd"/>
</dbReference>
<organism evidence="7 8">
    <name type="scientific">Paludifilum halophilum</name>
    <dbReference type="NCBI Taxonomy" id="1642702"/>
    <lineage>
        <taxon>Bacteria</taxon>
        <taxon>Bacillati</taxon>
        <taxon>Bacillota</taxon>
        <taxon>Bacilli</taxon>
        <taxon>Bacillales</taxon>
        <taxon>Thermoactinomycetaceae</taxon>
        <taxon>Paludifilum</taxon>
    </lineage>
</organism>
<dbReference type="GO" id="GO:1904680">
    <property type="term" value="F:peptide transmembrane transporter activity"/>
    <property type="evidence" value="ECO:0007669"/>
    <property type="project" value="TreeGrafter"/>
</dbReference>
<accession>A0A235B926</accession>
<feature type="signal peptide" evidence="5">
    <location>
        <begin position="1"/>
        <end position="42"/>
    </location>
</feature>
<evidence type="ECO:0000256" key="5">
    <source>
        <dbReference type="SAM" id="SignalP"/>
    </source>
</evidence>
<feature type="chain" id="PRO_5011229550" description="Solute-binding protein family 5 domain-containing protein" evidence="5">
    <location>
        <begin position="43"/>
        <end position="576"/>
    </location>
</feature>
<dbReference type="PANTHER" id="PTHR30290:SF9">
    <property type="entry name" value="OLIGOPEPTIDE-BINDING PROTEIN APPA"/>
    <property type="match status" value="1"/>
</dbReference>
<dbReference type="GO" id="GO:0015833">
    <property type="term" value="P:peptide transport"/>
    <property type="evidence" value="ECO:0007669"/>
    <property type="project" value="TreeGrafter"/>
</dbReference>
<dbReference type="Pfam" id="PF00496">
    <property type="entry name" value="SBP_bac_5"/>
    <property type="match status" value="1"/>
</dbReference>
<evidence type="ECO:0000256" key="3">
    <source>
        <dbReference type="ARBA" id="ARBA00022448"/>
    </source>
</evidence>
<dbReference type="InterPro" id="IPR039424">
    <property type="entry name" value="SBP_5"/>
</dbReference>
<evidence type="ECO:0000256" key="4">
    <source>
        <dbReference type="ARBA" id="ARBA00022729"/>
    </source>
</evidence>
<dbReference type="Gene3D" id="3.40.190.10">
    <property type="entry name" value="Periplasmic binding protein-like II"/>
    <property type="match status" value="1"/>
</dbReference>
<evidence type="ECO:0000313" key="7">
    <source>
        <dbReference type="EMBL" id="OYD08387.1"/>
    </source>
</evidence>
<dbReference type="InterPro" id="IPR023765">
    <property type="entry name" value="SBP_5_CS"/>
</dbReference>
<comment type="subcellular location">
    <subcellularLocation>
        <location evidence="1">Cell membrane</location>
        <topology evidence="1">Lipid-anchor</topology>
    </subcellularLocation>
</comment>
<protein>
    <recommendedName>
        <fullName evidence="6">Solute-binding protein family 5 domain-containing protein</fullName>
    </recommendedName>
</protein>
<dbReference type="InterPro" id="IPR000914">
    <property type="entry name" value="SBP_5_dom"/>
</dbReference>
<reference evidence="7 8" key="1">
    <citation type="submission" date="2017-07" db="EMBL/GenBank/DDBJ databases">
        <title>The genome sequence of Paludifilum halophilum highlights mechanisms for microbial adaptation to high salt environemnts.</title>
        <authorList>
            <person name="Belbahri L."/>
        </authorList>
    </citation>
    <scope>NUCLEOTIDE SEQUENCE [LARGE SCALE GENOMIC DNA]</scope>
    <source>
        <strain evidence="7 8">DSM 102817</strain>
    </source>
</reference>
<comment type="caution">
    <text evidence="7">The sequence shown here is derived from an EMBL/GenBank/DDBJ whole genome shotgun (WGS) entry which is preliminary data.</text>
</comment>
<evidence type="ECO:0000256" key="1">
    <source>
        <dbReference type="ARBA" id="ARBA00004193"/>
    </source>
</evidence>
<dbReference type="PIRSF" id="PIRSF002741">
    <property type="entry name" value="MppA"/>
    <property type="match status" value="1"/>
</dbReference>
<dbReference type="PROSITE" id="PS01040">
    <property type="entry name" value="SBP_BACTERIAL_5"/>
    <property type="match status" value="1"/>
</dbReference>
<proteinExistence type="inferred from homology"/>
<comment type="similarity">
    <text evidence="2">Belongs to the bacterial solute-binding protein 5 family.</text>
</comment>
<evidence type="ECO:0000256" key="2">
    <source>
        <dbReference type="ARBA" id="ARBA00005695"/>
    </source>
</evidence>
<dbReference type="SUPFAM" id="SSF53850">
    <property type="entry name" value="Periplasmic binding protein-like II"/>
    <property type="match status" value="1"/>
</dbReference>
<dbReference type="Proteomes" id="UP000215459">
    <property type="component" value="Unassembled WGS sequence"/>
</dbReference>
<dbReference type="Gene3D" id="3.10.105.10">
    <property type="entry name" value="Dipeptide-binding Protein, Domain 3"/>
    <property type="match status" value="1"/>
</dbReference>
<keyword evidence="4 5" id="KW-0732">Signal</keyword>
<evidence type="ECO:0000259" key="6">
    <source>
        <dbReference type="Pfam" id="PF00496"/>
    </source>
</evidence>
<dbReference type="OrthoDB" id="9796817at2"/>
<gene>
    <name evidence="7" type="ORF">CHM34_06005</name>
</gene>
<keyword evidence="3" id="KW-0813">Transport</keyword>
<dbReference type="GO" id="GO:0043190">
    <property type="term" value="C:ATP-binding cassette (ABC) transporter complex"/>
    <property type="evidence" value="ECO:0007669"/>
    <property type="project" value="InterPro"/>
</dbReference>
<dbReference type="EMBL" id="NOWF01000003">
    <property type="protein sequence ID" value="OYD08387.1"/>
    <property type="molecule type" value="Genomic_DNA"/>
</dbReference>